<comment type="caution">
    <text evidence="1">The sequence shown here is derived from an EMBL/GenBank/DDBJ whole genome shotgun (WGS) entry which is preliminary data.</text>
</comment>
<dbReference type="Proteomes" id="UP001227268">
    <property type="component" value="Unassembled WGS sequence"/>
</dbReference>
<proteinExistence type="predicted"/>
<name>A0ACC2VXR0_9TREE</name>
<evidence type="ECO:0000313" key="1">
    <source>
        <dbReference type="EMBL" id="KAJ9103202.1"/>
    </source>
</evidence>
<organism evidence="1 2">
    <name type="scientific">Naganishia friedmannii</name>
    <dbReference type="NCBI Taxonomy" id="89922"/>
    <lineage>
        <taxon>Eukaryota</taxon>
        <taxon>Fungi</taxon>
        <taxon>Dikarya</taxon>
        <taxon>Basidiomycota</taxon>
        <taxon>Agaricomycotina</taxon>
        <taxon>Tremellomycetes</taxon>
        <taxon>Filobasidiales</taxon>
        <taxon>Filobasidiaceae</taxon>
        <taxon>Naganishia</taxon>
    </lineage>
</organism>
<gene>
    <name evidence="1" type="ORF">QFC21_002625</name>
</gene>
<evidence type="ECO:0000313" key="2">
    <source>
        <dbReference type="Proteomes" id="UP001227268"/>
    </source>
</evidence>
<dbReference type="EMBL" id="JASBWT010000007">
    <property type="protein sequence ID" value="KAJ9103202.1"/>
    <property type="molecule type" value="Genomic_DNA"/>
</dbReference>
<accession>A0ACC2VXR0</accession>
<reference evidence="1" key="1">
    <citation type="submission" date="2023-04" db="EMBL/GenBank/DDBJ databases">
        <title>Draft Genome sequencing of Naganishia species isolated from polar environments using Oxford Nanopore Technology.</title>
        <authorList>
            <person name="Leo P."/>
            <person name="Venkateswaran K."/>
        </authorList>
    </citation>
    <scope>NUCLEOTIDE SEQUENCE</scope>
    <source>
        <strain evidence="1">MNA-CCFEE 5423</strain>
    </source>
</reference>
<keyword evidence="2" id="KW-1185">Reference proteome</keyword>
<protein>
    <submittedName>
        <fullName evidence="1">Uncharacterized protein</fullName>
    </submittedName>
</protein>
<sequence length="820" mass="88239">MPKIVTKKQKAKAVDFSKAKLKLGKGKQLANNATDTSFKARSIALPTQNPLLRSLKADIDPSDPTSLSPSTAIPVSRRGLDINEVLIHLHHHNASVKKDALIELKDVLVNGVELGVGCGKREGEVGRVMRGVLGLISNEEATVRKSLLSFLGWYLALLPSDTLAPYMNELLLQASMGLSHIYHDIRVDSCRLVQLLLVHARQAVVGSWPANARSNAGANGIGNGNGTANGGATGQSNENRILDGLRLVAGIGGRAGEGGQNGLNLLAGSKLVILDTLLAFVRAGLGKQGFLKGEEEDAATAGGAKGKGKPAGARGSAGKDLQFPEEIFQAFQPRYPTTSRIFTSSTSTPLNGKGKGKQQQAPPVLPIAKLSDSAFAETGALFDGWLVGQFNGSAMGIDLEGDGAWDLAGVGKFVEGGGQGGGDEVGQALAELYLHMHPLLIATLMESAPAAFSLSSLSSTTTLLQPDVNLSLCRTIMHLVSVLAGQVLGRYRGIPGPAVGEMKKSVDQIVQRMAAYFPFGGLIGPAVQEIYEHLNLSFSQTVLLLPPAPGRLPLRAKTSNPNAVVQQMSREFERVRKARTGKDVDHLRRVADWLVELLSSNADVLQPALSPHSYLSVLPLIWSLISGSSLITEGEDGSIAADVCESFLEHLLRTGSDSVTRRLGNEFVARMVMIHESPYPVLPFFIPANSTAQRLLQRWLESLPRVIWELDNKDSRATQLVLDFLLWVQQRDTKLFAQASLDNVAARLHPFFHLQHPSRGAVAGPWTRLESPALRRLAIDVAYVWRQRGGQKLEEAVGKAVQQAGYDVERAHWESLLRVV</sequence>